<evidence type="ECO:0000313" key="3">
    <source>
        <dbReference type="Proteomes" id="UP001055580"/>
    </source>
</evidence>
<proteinExistence type="predicted"/>
<evidence type="ECO:0008006" key="4">
    <source>
        <dbReference type="Google" id="ProtNLM"/>
    </source>
</evidence>
<dbReference type="Proteomes" id="UP001055580">
    <property type="component" value="Chromosome"/>
</dbReference>
<sequence>MVKIETVWDRTTEFLGDNIGVLLPIVVLAIFVPASISGSLADVQETAGFGLKLGLGLLGIAFSLLSLWAQLAIAALAIDPALGSRAAQVATARLLPAIGVFLAVLAGAMLLAIPILALMSAAGFDFAAMAAGERVTPTITPGYGFAIFAVTLVAILILLFVGARLATLTAVIVAERRGLGAIPRAFALTRGLTWKLVGVVILYAVVAIVAVLAAQTVFGSVLRIVSGEPARGTITIAGVITSVVVAAVSSGFTTLAAAFCAKLYAAVVRHNETTLAPAASA</sequence>
<organism evidence="2 3">
    <name type="scientific">Sphingomonas donggukensis</name>
    <dbReference type="NCBI Taxonomy" id="2949093"/>
    <lineage>
        <taxon>Bacteria</taxon>
        <taxon>Pseudomonadati</taxon>
        <taxon>Pseudomonadota</taxon>
        <taxon>Alphaproteobacteria</taxon>
        <taxon>Sphingomonadales</taxon>
        <taxon>Sphingomonadaceae</taxon>
        <taxon>Sphingomonas</taxon>
    </lineage>
</organism>
<evidence type="ECO:0000256" key="1">
    <source>
        <dbReference type="SAM" id="Phobius"/>
    </source>
</evidence>
<feature type="transmembrane region" description="Helical" evidence="1">
    <location>
        <begin position="234"/>
        <end position="261"/>
    </location>
</feature>
<reference evidence="2" key="1">
    <citation type="submission" date="2022-05" db="EMBL/GenBank/DDBJ databases">
        <title>Sphingomonas sp. strain RMG20 Genome sequencing and assembly.</title>
        <authorList>
            <person name="Kim I."/>
        </authorList>
    </citation>
    <scope>NUCLEOTIDE SEQUENCE</scope>
    <source>
        <strain evidence="2">RMG20</strain>
    </source>
</reference>
<feature type="transmembrane region" description="Helical" evidence="1">
    <location>
        <begin position="98"/>
        <end position="123"/>
    </location>
</feature>
<evidence type="ECO:0000313" key="2">
    <source>
        <dbReference type="EMBL" id="URW75959.1"/>
    </source>
</evidence>
<accession>A0ABY4TU79</accession>
<dbReference type="RefSeq" id="WP_250752668.1">
    <property type="nucleotide sequence ID" value="NZ_CP098401.1"/>
</dbReference>
<keyword evidence="1" id="KW-1133">Transmembrane helix</keyword>
<gene>
    <name evidence="2" type="ORF">M9980_01630</name>
</gene>
<feature type="transmembrane region" description="Helical" evidence="1">
    <location>
        <begin position="21"/>
        <end position="41"/>
    </location>
</feature>
<dbReference type="EMBL" id="CP098401">
    <property type="protein sequence ID" value="URW75959.1"/>
    <property type="molecule type" value="Genomic_DNA"/>
</dbReference>
<feature type="transmembrane region" description="Helical" evidence="1">
    <location>
        <begin position="194"/>
        <end position="214"/>
    </location>
</feature>
<feature type="transmembrane region" description="Helical" evidence="1">
    <location>
        <begin position="143"/>
        <end position="173"/>
    </location>
</feature>
<keyword evidence="1" id="KW-0812">Transmembrane</keyword>
<protein>
    <recommendedName>
        <fullName evidence="4">Glycerophosphoryl diester phosphodiesterase membrane domain-containing protein</fullName>
    </recommendedName>
</protein>
<keyword evidence="3" id="KW-1185">Reference proteome</keyword>
<feature type="transmembrane region" description="Helical" evidence="1">
    <location>
        <begin position="53"/>
        <end position="78"/>
    </location>
</feature>
<keyword evidence="1" id="KW-0472">Membrane</keyword>
<name>A0ABY4TU79_9SPHN</name>